<proteinExistence type="predicted"/>
<reference evidence="2" key="2">
    <citation type="submission" date="2016-07" db="EMBL/GenBank/DDBJ databases">
        <authorList>
            <person name="Kauffman K."/>
            <person name="Arevalo P."/>
            <person name="Polz M.F."/>
        </authorList>
    </citation>
    <scope>NUCLEOTIDE SEQUENCE</scope>
    <source>
        <strain evidence="2">10N.261.52.F7</strain>
        <strain evidence="1">10N.286.55.E1</strain>
    </source>
</reference>
<comment type="caution">
    <text evidence="2">The sequence shown here is derived from an EMBL/GenBank/DDBJ whole genome shotgun (WGS) entry which is preliminary data.</text>
</comment>
<accession>A0A2J6U995</accession>
<sequence length="87" mass="10608">MNFDGYFEKIQIQIEKVDSLEDLLVWRKRINIGHSGLSFRTEQGRLISHCYRRFKDKEYEITDLTFPERYKVFNNKLIINQEYSTIK</sequence>
<evidence type="ECO:0000313" key="2">
    <source>
        <dbReference type="EMBL" id="PMK48325.1"/>
    </source>
</evidence>
<gene>
    <name evidence="2" type="ORF">BCT99_15800</name>
    <name evidence="1" type="ORF">BCV38_09265</name>
</gene>
<evidence type="ECO:0000313" key="3">
    <source>
        <dbReference type="Proteomes" id="UP000239763"/>
    </source>
</evidence>
<dbReference type="EMBL" id="MCXM01000011">
    <property type="protein sequence ID" value="PMK48325.1"/>
    <property type="molecule type" value="Genomic_DNA"/>
</dbReference>
<dbReference type="Proteomes" id="UP000239763">
    <property type="component" value="Unassembled WGS sequence"/>
</dbReference>
<organism evidence="2">
    <name type="scientific">Vibrio lentus</name>
    <dbReference type="NCBI Taxonomy" id="136468"/>
    <lineage>
        <taxon>Bacteria</taxon>
        <taxon>Pseudomonadati</taxon>
        <taxon>Pseudomonadota</taxon>
        <taxon>Gammaproteobacteria</taxon>
        <taxon>Vibrionales</taxon>
        <taxon>Vibrionaceae</taxon>
        <taxon>Vibrio</taxon>
    </lineage>
</organism>
<dbReference type="EMBL" id="MCSB01000035">
    <property type="protein sequence ID" value="PME25255.1"/>
    <property type="molecule type" value="Genomic_DNA"/>
</dbReference>
<protein>
    <submittedName>
        <fullName evidence="2">Uncharacterized protein</fullName>
    </submittedName>
</protein>
<reference evidence="2 3" key="3">
    <citation type="journal article" date="2018" name="Nature">
        <title>A major lineage of non-tailed dsDNA viruses as unrecognized killers of marine bacteria.</title>
        <authorList>
            <person name="Kauffman K.M."/>
            <person name="Hussain F.A."/>
            <person name="Yang J."/>
            <person name="Arevalo P."/>
            <person name="Brown J.M."/>
            <person name="Chang W.K."/>
            <person name="VanInsberghe D."/>
            <person name="Elsherbini J."/>
            <person name="Sharma R.S."/>
            <person name="Cutler M.B."/>
            <person name="Kelly L."/>
            <person name="Polz M.F."/>
        </authorList>
    </citation>
    <scope>NUCLEOTIDE SEQUENCE</scope>
    <source>
        <strain evidence="2">10N.261.52.F7</strain>
        <strain evidence="1 3">10N.286.55.E1</strain>
    </source>
</reference>
<reference key="1">
    <citation type="submission" date="2016-07" db="EMBL/GenBank/DDBJ databases">
        <title>Nontailed viruses are major unrecognized killers of bacteria in the ocean.</title>
        <authorList>
            <person name="Kauffman K."/>
            <person name="Hussain F."/>
            <person name="Yang J."/>
            <person name="Arevalo P."/>
            <person name="Brown J."/>
            <person name="Cutler M."/>
            <person name="Kelly L."/>
            <person name="Polz M.F."/>
        </authorList>
    </citation>
    <scope>NUCLEOTIDE SEQUENCE [LARGE SCALE GENOMIC DNA]</scope>
    <source>
        <strain>10N.261.52.F7</strain>
    </source>
</reference>
<name>A0A2J6U995_9VIBR</name>
<evidence type="ECO:0000313" key="1">
    <source>
        <dbReference type="EMBL" id="PME25255.1"/>
    </source>
</evidence>
<dbReference type="AlphaFoldDB" id="A0A2J6U995"/>
<keyword evidence="3" id="KW-1185">Reference proteome</keyword>